<organism evidence="1">
    <name type="scientific">uncultured Caudovirales phage</name>
    <dbReference type="NCBI Taxonomy" id="2100421"/>
    <lineage>
        <taxon>Viruses</taxon>
        <taxon>Duplodnaviria</taxon>
        <taxon>Heunggongvirae</taxon>
        <taxon>Uroviricota</taxon>
        <taxon>Caudoviricetes</taxon>
        <taxon>Peduoviridae</taxon>
        <taxon>Maltschvirus</taxon>
        <taxon>Maltschvirus maltsch</taxon>
    </lineage>
</organism>
<dbReference type="InterPro" id="IPR027417">
    <property type="entry name" value="P-loop_NTPase"/>
</dbReference>
<proteinExistence type="predicted"/>
<protein>
    <recommendedName>
        <fullName evidence="2">Terminase</fullName>
    </recommendedName>
</protein>
<sequence length="531" mass="59799">MALPLQKDIDLAATFIEKVRNDPVWFAREVLNHRALPGEPTIEQDPAKSWELDLFQEELLNAVADIWKKKQGLPTVINHEGKNFVTVRSGHGPGKTHTAALIAHWFNTAFPGRIICTAPKFAQLKTRVWGSLRKIDMRAEPWYRTTHVIHDTSVNWMRADAKGKLVEDKNWCILAETATHPENIAGHHERFQLMIVEEATGVGENLWPTLFGALSTGELQVLVMISNPTKTTGTYADSHLKPRDAASFFRYHVNLQNARRIDKKWVESMRIKYGPSSPAFKIRCLGDFADASEAQLIPMQWVLDAHLAEPHKSDGSVPRLRVSVDVADGGLDETVITVAHLYYSKTVILKIQRFSFAASEAPIETAKAAEQMFFGFGGTVNSNDDFVVDSLGVGAGTAGWLLDKGYSVVTYKGGESSDSPAQWRNRRVQSYINLRNAFRDRAIELVPDVLNEEDWDDLLAQLCSIEMDHSRDRVEDLITKEEMRRRGIKSPDMADSLAMQFATQTARLSMRQALREESLPSMIEHETWSAY</sequence>
<name>A0A6J5P146_9CAUD</name>
<evidence type="ECO:0008006" key="2">
    <source>
        <dbReference type="Google" id="ProtNLM"/>
    </source>
</evidence>
<reference evidence="1" key="1">
    <citation type="submission" date="2020-04" db="EMBL/GenBank/DDBJ databases">
        <authorList>
            <person name="Chiriac C."/>
            <person name="Salcher M."/>
            <person name="Ghai R."/>
            <person name="Kavagutti S V."/>
        </authorList>
    </citation>
    <scope>NUCLEOTIDE SEQUENCE</scope>
</reference>
<evidence type="ECO:0000313" key="1">
    <source>
        <dbReference type="EMBL" id="CAB4165023.1"/>
    </source>
</evidence>
<accession>A0A6J5P146</accession>
<dbReference type="EMBL" id="LR796771">
    <property type="protein sequence ID" value="CAB4165023.1"/>
    <property type="molecule type" value="Genomic_DNA"/>
</dbReference>
<dbReference type="Gene3D" id="3.30.420.240">
    <property type="match status" value="1"/>
</dbReference>
<dbReference type="Gene3D" id="3.40.50.300">
    <property type="entry name" value="P-loop containing nucleotide triphosphate hydrolases"/>
    <property type="match status" value="1"/>
</dbReference>
<gene>
    <name evidence="1" type="ORF">UFOVP820_5</name>
</gene>